<evidence type="ECO:0000313" key="2">
    <source>
        <dbReference type="EMBL" id="KAK9909685.1"/>
    </source>
</evidence>
<feature type="region of interest" description="Disordered" evidence="1">
    <location>
        <begin position="53"/>
        <end position="80"/>
    </location>
</feature>
<comment type="caution">
    <text evidence="2">The sequence shown here is derived from an EMBL/GenBank/DDBJ whole genome shotgun (WGS) entry which is preliminary data.</text>
</comment>
<reference evidence="2 3" key="1">
    <citation type="journal article" date="2024" name="Nat. Commun.">
        <title>Phylogenomics reveals the evolutionary origins of lichenization in chlorophyte algae.</title>
        <authorList>
            <person name="Puginier C."/>
            <person name="Libourel C."/>
            <person name="Otte J."/>
            <person name="Skaloud P."/>
            <person name="Haon M."/>
            <person name="Grisel S."/>
            <person name="Petersen M."/>
            <person name="Berrin J.G."/>
            <person name="Delaux P.M."/>
            <person name="Dal Grande F."/>
            <person name="Keller J."/>
        </authorList>
    </citation>
    <scope>NUCLEOTIDE SEQUENCE [LARGE SCALE GENOMIC DNA]</scope>
    <source>
        <strain evidence="2 3">SAG 216-7</strain>
    </source>
</reference>
<gene>
    <name evidence="2" type="ORF">WJX75_006032</name>
</gene>
<evidence type="ECO:0000313" key="3">
    <source>
        <dbReference type="Proteomes" id="UP001491310"/>
    </source>
</evidence>
<feature type="compositionally biased region" description="Gly residues" evidence="1">
    <location>
        <begin position="57"/>
        <end position="68"/>
    </location>
</feature>
<organism evidence="2 3">
    <name type="scientific">Coccomyxa subellipsoidea</name>
    <dbReference type="NCBI Taxonomy" id="248742"/>
    <lineage>
        <taxon>Eukaryota</taxon>
        <taxon>Viridiplantae</taxon>
        <taxon>Chlorophyta</taxon>
        <taxon>core chlorophytes</taxon>
        <taxon>Trebouxiophyceae</taxon>
        <taxon>Trebouxiophyceae incertae sedis</taxon>
        <taxon>Coccomyxaceae</taxon>
        <taxon>Coccomyxa</taxon>
    </lineage>
</organism>
<dbReference type="Proteomes" id="UP001491310">
    <property type="component" value="Unassembled WGS sequence"/>
</dbReference>
<sequence length="80" mass="7997">MPRGGLVGILPPQLRFSAGDAKAAAMWGATAAVGAIWLVQPFDYIRTIIKGPTSAGEEGGAPSAGGTGLQEKSDAANVDS</sequence>
<name>A0ABR2YSE9_9CHLO</name>
<protein>
    <submittedName>
        <fullName evidence="2">Uncharacterized protein</fullName>
    </submittedName>
</protein>
<dbReference type="EMBL" id="JALJOT010000006">
    <property type="protein sequence ID" value="KAK9909685.1"/>
    <property type="molecule type" value="Genomic_DNA"/>
</dbReference>
<evidence type="ECO:0000256" key="1">
    <source>
        <dbReference type="SAM" id="MobiDB-lite"/>
    </source>
</evidence>
<keyword evidence="3" id="KW-1185">Reference proteome</keyword>
<proteinExistence type="predicted"/>
<accession>A0ABR2YSE9</accession>